<keyword evidence="3 6" id="KW-0812">Transmembrane</keyword>
<proteinExistence type="predicted"/>
<dbReference type="GO" id="GO:0005436">
    <property type="term" value="F:sodium:phosphate symporter activity"/>
    <property type="evidence" value="ECO:0007669"/>
    <property type="project" value="InterPro"/>
</dbReference>
<sequence>MLTSIVFPVLSGLVIFLVGMKVMEAALSRWAGPLLSSFLRKATASPLKGLLFSTGITAILQSSTAVTVLTIGLVNAGLLTYERTLGLFLAATSVHVSLPS</sequence>
<evidence type="ECO:0000313" key="7">
    <source>
        <dbReference type="EMBL" id="GAF07018.1"/>
    </source>
</evidence>
<dbReference type="GO" id="GO:0044341">
    <property type="term" value="P:sodium-dependent phosphate transport"/>
    <property type="evidence" value="ECO:0007669"/>
    <property type="project" value="InterPro"/>
</dbReference>
<dbReference type="PANTHER" id="PTHR10010">
    <property type="entry name" value="SOLUTE CARRIER FAMILY 34 SODIUM PHOSPHATE , MEMBER 2-RELATED"/>
    <property type="match status" value="1"/>
</dbReference>
<evidence type="ECO:0000256" key="6">
    <source>
        <dbReference type="SAM" id="Phobius"/>
    </source>
</evidence>
<name>W7YHF9_9BACL</name>
<gene>
    <name evidence="7" type="ORF">JCM16418_1005</name>
</gene>
<keyword evidence="5 6" id="KW-0472">Membrane</keyword>
<dbReference type="NCBIfam" id="NF037997">
    <property type="entry name" value="Na_Pi_symport"/>
    <property type="match status" value="1"/>
</dbReference>
<feature type="transmembrane region" description="Helical" evidence="6">
    <location>
        <begin position="49"/>
        <end position="74"/>
    </location>
</feature>
<dbReference type="eggNOG" id="COG1283">
    <property type="taxonomic scope" value="Bacteria"/>
</dbReference>
<comment type="caution">
    <text evidence="7">The sequence shown here is derived from an EMBL/GenBank/DDBJ whole genome shotgun (WGS) entry which is preliminary data.</text>
</comment>
<keyword evidence="4 6" id="KW-1133">Transmembrane helix</keyword>
<dbReference type="PANTHER" id="PTHR10010:SF46">
    <property type="entry name" value="SODIUM-DEPENDENT PHOSPHATE TRANSPORT PROTEIN 2B"/>
    <property type="match status" value="1"/>
</dbReference>
<dbReference type="Proteomes" id="UP000019364">
    <property type="component" value="Unassembled WGS sequence"/>
</dbReference>
<keyword evidence="2" id="KW-1003">Cell membrane</keyword>
<dbReference type="InterPro" id="IPR003841">
    <property type="entry name" value="Na/Pi_transpt"/>
</dbReference>
<evidence type="ECO:0000256" key="1">
    <source>
        <dbReference type="ARBA" id="ARBA00004651"/>
    </source>
</evidence>
<dbReference type="RefSeq" id="WP_256203034.1">
    <property type="nucleotide sequence ID" value="NZ_BAVZ01000002.1"/>
</dbReference>
<evidence type="ECO:0000256" key="4">
    <source>
        <dbReference type="ARBA" id="ARBA00022989"/>
    </source>
</evidence>
<dbReference type="EMBL" id="BAVZ01000002">
    <property type="protein sequence ID" value="GAF07018.1"/>
    <property type="molecule type" value="Genomic_DNA"/>
</dbReference>
<comment type="subcellular location">
    <subcellularLocation>
        <location evidence="1">Cell membrane</location>
        <topology evidence="1">Multi-pass membrane protein</topology>
    </subcellularLocation>
</comment>
<evidence type="ECO:0000256" key="2">
    <source>
        <dbReference type="ARBA" id="ARBA00022475"/>
    </source>
</evidence>
<dbReference type="Pfam" id="PF02690">
    <property type="entry name" value="Na_Pi_cotrans"/>
    <property type="match status" value="1"/>
</dbReference>
<evidence type="ECO:0000256" key="5">
    <source>
        <dbReference type="ARBA" id="ARBA00023136"/>
    </source>
</evidence>
<reference evidence="7 8" key="1">
    <citation type="journal article" date="2014" name="Genome Announc.">
        <title>Draft Genome Sequence of Paenibacillus pini JCM 16418T, Isolated from the Rhizosphere of Pine Tree.</title>
        <authorList>
            <person name="Yuki M."/>
            <person name="Oshima K."/>
            <person name="Suda W."/>
            <person name="Oshida Y."/>
            <person name="Kitamura K."/>
            <person name="Iida Y."/>
            <person name="Hattori M."/>
            <person name="Ohkuma M."/>
        </authorList>
    </citation>
    <scope>NUCLEOTIDE SEQUENCE [LARGE SCALE GENOMIC DNA]</scope>
    <source>
        <strain evidence="7 8">JCM 16418</strain>
    </source>
</reference>
<evidence type="ECO:0000256" key="3">
    <source>
        <dbReference type="ARBA" id="ARBA00022692"/>
    </source>
</evidence>
<evidence type="ECO:0000313" key="8">
    <source>
        <dbReference type="Proteomes" id="UP000019364"/>
    </source>
</evidence>
<keyword evidence="8" id="KW-1185">Reference proteome</keyword>
<accession>W7YHF9</accession>
<dbReference type="GO" id="GO:0005886">
    <property type="term" value="C:plasma membrane"/>
    <property type="evidence" value="ECO:0007669"/>
    <property type="project" value="UniProtKB-SubCell"/>
</dbReference>
<dbReference type="AlphaFoldDB" id="W7YHF9"/>
<protein>
    <submittedName>
        <fullName evidence="7">Sodium-dependent phosphate transporter</fullName>
    </submittedName>
</protein>
<organism evidence="7 8">
    <name type="scientific">Paenibacillus pini JCM 16418</name>
    <dbReference type="NCBI Taxonomy" id="1236976"/>
    <lineage>
        <taxon>Bacteria</taxon>
        <taxon>Bacillati</taxon>
        <taxon>Bacillota</taxon>
        <taxon>Bacilli</taxon>
        <taxon>Bacillales</taxon>
        <taxon>Paenibacillaceae</taxon>
        <taxon>Paenibacillus</taxon>
    </lineage>
</organism>